<evidence type="ECO:0000256" key="4">
    <source>
        <dbReference type="ARBA" id="ARBA00023317"/>
    </source>
</evidence>
<accession>A0ABV6IB20</accession>
<comment type="similarity">
    <text evidence="5">Belongs to the UbiC family.</text>
</comment>
<dbReference type="EC" id="4.1.3.40" evidence="5"/>
<feature type="binding site" evidence="5">
    <location>
        <position position="78"/>
    </location>
    <ligand>
        <name>substrate</name>
    </ligand>
</feature>
<evidence type="ECO:0000256" key="5">
    <source>
        <dbReference type="HAMAP-Rule" id="MF_01632"/>
    </source>
</evidence>
<feature type="binding site" evidence="5">
    <location>
        <position position="177"/>
    </location>
    <ligand>
        <name>substrate</name>
    </ligand>
</feature>
<comment type="function">
    <text evidence="5">Removes the pyruvyl group from chorismate, with concomitant aromatization of the ring, to provide 4-hydroxybenzoate (4HB) for the ubiquinone pathway.</text>
</comment>
<evidence type="ECO:0000256" key="2">
    <source>
        <dbReference type="ARBA" id="ARBA00022688"/>
    </source>
</evidence>
<dbReference type="SUPFAM" id="SSF64288">
    <property type="entry name" value="Chorismate lyase-like"/>
    <property type="match status" value="1"/>
</dbReference>
<evidence type="ECO:0000313" key="7">
    <source>
        <dbReference type="Proteomes" id="UP001589844"/>
    </source>
</evidence>
<keyword evidence="7" id="KW-1185">Reference proteome</keyword>
<comment type="caution">
    <text evidence="6">The sequence shown here is derived from an EMBL/GenBank/DDBJ whole genome shotgun (WGS) entry which is preliminary data.</text>
</comment>
<dbReference type="InterPro" id="IPR007440">
    <property type="entry name" value="Chorismate--pyruvate_lyase"/>
</dbReference>
<name>A0ABV6IB20_9BURK</name>
<gene>
    <name evidence="5" type="primary">ubiC</name>
    <name evidence="6" type="ORF">ACFFJH_04175</name>
</gene>
<dbReference type="RefSeq" id="WP_390210298.1">
    <property type="nucleotide sequence ID" value="NZ_JBHLXJ010000004.1"/>
</dbReference>
<sequence length="196" mass="22432">MQHKTVFTVAANWHTHVNHVQASPKMADWLSNRDSLTERLVAHSQQFRVQRLYQGRARCLQDEFMEIDLPRVQQVVEREVLLRCDEVPVVYAHTVLPLHANAYQWPLFASLGNRSLGTTLFSDPLVQRGPLQYARLRPEHPLMRRIARLALLELSESYLLARRSVFTRRGSKLLVTEVFLPALSALSLNAVGVTAE</sequence>
<reference evidence="6 7" key="1">
    <citation type="submission" date="2024-09" db="EMBL/GenBank/DDBJ databases">
        <authorList>
            <person name="Sun Q."/>
            <person name="Mori K."/>
        </authorList>
    </citation>
    <scope>NUCLEOTIDE SEQUENCE [LARGE SCALE GENOMIC DNA]</scope>
    <source>
        <strain evidence="6 7">CCM 8677</strain>
    </source>
</reference>
<keyword evidence="2 5" id="KW-0831">Ubiquinone biosynthesis</keyword>
<dbReference type="GO" id="GO:0016829">
    <property type="term" value="F:lyase activity"/>
    <property type="evidence" value="ECO:0007669"/>
    <property type="project" value="UniProtKB-KW"/>
</dbReference>
<feature type="binding site" evidence="5">
    <location>
        <position position="116"/>
    </location>
    <ligand>
        <name>substrate</name>
    </ligand>
</feature>
<proteinExistence type="inferred from homology"/>
<keyword evidence="1 5" id="KW-0963">Cytoplasm</keyword>
<keyword evidence="3 5" id="KW-0456">Lyase</keyword>
<evidence type="ECO:0000256" key="1">
    <source>
        <dbReference type="ARBA" id="ARBA00022490"/>
    </source>
</evidence>
<dbReference type="PANTHER" id="PTHR38683:SF1">
    <property type="entry name" value="CHORISMATE PYRUVATE-LYASE"/>
    <property type="match status" value="1"/>
</dbReference>
<dbReference type="Gene3D" id="3.40.1410.10">
    <property type="entry name" value="Chorismate lyase-like"/>
    <property type="match status" value="1"/>
</dbReference>
<dbReference type="Proteomes" id="UP001589844">
    <property type="component" value="Unassembled WGS sequence"/>
</dbReference>
<dbReference type="Pfam" id="PF04345">
    <property type="entry name" value="Chor_lyase"/>
    <property type="match status" value="1"/>
</dbReference>
<comment type="pathway">
    <text evidence="5">Cofactor biosynthesis; ubiquinone biosynthesis.</text>
</comment>
<dbReference type="PANTHER" id="PTHR38683">
    <property type="entry name" value="CHORISMATE PYRUVATE-LYASE"/>
    <property type="match status" value="1"/>
</dbReference>
<dbReference type="InterPro" id="IPR028978">
    <property type="entry name" value="Chorismate_lyase_/UTRA_dom_sf"/>
</dbReference>
<organism evidence="6 7">
    <name type="scientific">Undibacterium danionis</name>
    <dbReference type="NCBI Taxonomy" id="1812100"/>
    <lineage>
        <taxon>Bacteria</taxon>
        <taxon>Pseudomonadati</taxon>
        <taxon>Pseudomonadota</taxon>
        <taxon>Betaproteobacteria</taxon>
        <taxon>Burkholderiales</taxon>
        <taxon>Oxalobacteraceae</taxon>
        <taxon>Undibacterium</taxon>
    </lineage>
</organism>
<dbReference type="EMBL" id="JBHLXJ010000004">
    <property type="protein sequence ID" value="MFC0348992.1"/>
    <property type="molecule type" value="Genomic_DNA"/>
</dbReference>
<evidence type="ECO:0000256" key="3">
    <source>
        <dbReference type="ARBA" id="ARBA00023239"/>
    </source>
</evidence>
<evidence type="ECO:0000313" key="6">
    <source>
        <dbReference type="EMBL" id="MFC0348992.1"/>
    </source>
</evidence>
<comment type="subcellular location">
    <subcellularLocation>
        <location evidence="5">Cytoplasm</location>
    </subcellularLocation>
</comment>
<protein>
    <recommendedName>
        <fullName evidence="5">Probable chorismate pyruvate-lyase</fullName>
        <shortName evidence="5">CL</shortName>
        <shortName evidence="5">CPL</shortName>
        <ecNumber evidence="5">4.1.3.40</ecNumber>
    </recommendedName>
</protein>
<comment type="caution">
    <text evidence="5">Lacks conserved residue(s) required for the propagation of feature annotation.</text>
</comment>
<keyword evidence="4 5" id="KW-0670">Pyruvate</keyword>
<comment type="catalytic activity">
    <reaction evidence="5">
        <text>chorismate = 4-hydroxybenzoate + pyruvate</text>
        <dbReference type="Rhea" id="RHEA:16505"/>
        <dbReference type="ChEBI" id="CHEBI:15361"/>
        <dbReference type="ChEBI" id="CHEBI:17879"/>
        <dbReference type="ChEBI" id="CHEBI:29748"/>
        <dbReference type="EC" id="4.1.3.40"/>
    </reaction>
</comment>
<dbReference type="HAMAP" id="MF_01632">
    <property type="entry name" value="UbiC"/>
    <property type="match status" value="1"/>
</dbReference>